<reference evidence="2" key="1">
    <citation type="journal article" date="2014" name="Int. J. Syst. Evol. Microbiol.">
        <title>Complete genome sequence of Corynebacterium casei LMG S-19264T (=DSM 44701T), isolated from a smear-ripened cheese.</title>
        <authorList>
            <consortium name="US DOE Joint Genome Institute (JGI-PGF)"/>
            <person name="Walter F."/>
            <person name="Albersmeier A."/>
            <person name="Kalinowski J."/>
            <person name="Ruckert C."/>
        </authorList>
    </citation>
    <scope>NUCLEOTIDE SEQUENCE</scope>
    <source>
        <strain evidence="2">JCM 4477</strain>
    </source>
</reference>
<dbReference type="RefSeq" id="WP_190205860.1">
    <property type="nucleotide sequence ID" value="NZ_BNBI01000009.1"/>
</dbReference>
<feature type="compositionally biased region" description="Low complexity" evidence="1">
    <location>
        <begin position="62"/>
        <end position="77"/>
    </location>
</feature>
<evidence type="ECO:0000313" key="2">
    <source>
        <dbReference type="EMBL" id="GHF12109.1"/>
    </source>
</evidence>
<name>A0A919E462_9ACTN</name>
<proteinExistence type="predicted"/>
<protein>
    <submittedName>
        <fullName evidence="2">Lipoprotein</fullName>
    </submittedName>
</protein>
<sequence>MDNLTSLRRSLAPPGATVNRRPTLLAALSLTAVAALTLSACGSDDSPSETDKIAGADTADKPSASPTPSRSTTAGRPEITLPSDAKNVFEDQETGDATKDAVLADAALSVNSIDEAIFEGSTGTEALKFYNTGKALSSSITYVQQYIDGNDTWVGETRYFDHKVTLRGDDKAYVTYCSDESKSYIKNKKTGKVDRDPATKDSYVLYHTALTKNGAGVWQTNDIASERGAEECQP</sequence>
<dbReference type="EMBL" id="BNBI01000009">
    <property type="protein sequence ID" value="GHF12109.1"/>
    <property type="molecule type" value="Genomic_DNA"/>
</dbReference>
<keyword evidence="2" id="KW-0449">Lipoprotein</keyword>
<gene>
    <name evidence="2" type="ORF">GCM10018772_41510</name>
</gene>
<organism evidence="2 3">
    <name type="scientific">Streptomyces fumanus</name>
    <dbReference type="NCBI Taxonomy" id="67302"/>
    <lineage>
        <taxon>Bacteria</taxon>
        <taxon>Bacillati</taxon>
        <taxon>Actinomycetota</taxon>
        <taxon>Actinomycetes</taxon>
        <taxon>Kitasatosporales</taxon>
        <taxon>Streptomycetaceae</taxon>
        <taxon>Streptomyces</taxon>
    </lineage>
</organism>
<keyword evidence="3" id="KW-1185">Reference proteome</keyword>
<dbReference type="AlphaFoldDB" id="A0A919E462"/>
<comment type="caution">
    <text evidence="2">The sequence shown here is derived from an EMBL/GenBank/DDBJ whole genome shotgun (WGS) entry which is preliminary data.</text>
</comment>
<accession>A0A919E462</accession>
<reference evidence="2" key="2">
    <citation type="submission" date="2020-09" db="EMBL/GenBank/DDBJ databases">
        <authorList>
            <person name="Sun Q."/>
            <person name="Ohkuma M."/>
        </authorList>
    </citation>
    <scope>NUCLEOTIDE SEQUENCE</scope>
    <source>
        <strain evidence="2">JCM 4477</strain>
    </source>
</reference>
<dbReference type="Proteomes" id="UP000630718">
    <property type="component" value="Unassembled WGS sequence"/>
</dbReference>
<feature type="compositionally biased region" description="Basic and acidic residues" evidence="1">
    <location>
        <begin position="49"/>
        <end position="60"/>
    </location>
</feature>
<feature type="region of interest" description="Disordered" evidence="1">
    <location>
        <begin position="1"/>
        <end position="21"/>
    </location>
</feature>
<evidence type="ECO:0000313" key="3">
    <source>
        <dbReference type="Proteomes" id="UP000630718"/>
    </source>
</evidence>
<feature type="region of interest" description="Disordered" evidence="1">
    <location>
        <begin position="40"/>
        <end position="87"/>
    </location>
</feature>
<evidence type="ECO:0000256" key="1">
    <source>
        <dbReference type="SAM" id="MobiDB-lite"/>
    </source>
</evidence>